<dbReference type="InterPro" id="IPR007387">
    <property type="entry name" value="TRAP_DctQ"/>
</dbReference>
<dbReference type="PANTHER" id="PTHR35011:SF2">
    <property type="entry name" value="2,3-DIKETO-L-GULONATE TRAP TRANSPORTER SMALL PERMEASE PROTEIN YIAM"/>
    <property type="match status" value="1"/>
</dbReference>
<proteinExistence type="inferred from homology"/>
<evidence type="ECO:0000256" key="4">
    <source>
        <dbReference type="ARBA" id="ARBA00022519"/>
    </source>
</evidence>
<evidence type="ECO:0000256" key="3">
    <source>
        <dbReference type="ARBA" id="ARBA00022475"/>
    </source>
</evidence>
<feature type="transmembrane region" description="Helical" evidence="9">
    <location>
        <begin position="102"/>
        <end position="121"/>
    </location>
</feature>
<dbReference type="Proteomes" id="UP000477083">
    <property type="component" value="Unassembled WGS sequence"/>
</dbReference>
<evidence type="ECO:0000256" key="7">
    <source>
        <dbReference type="ARBA" id="ARBA00023136"/>
    </source>
</evidence>
<comment type="function">
    <text evidence="9">Part of the tripartite ATP-independent periplasmic (TRAP) transport system.</text>
</comment>
<keyword evidence="6 9" id="KW-1133">Transmembrane helix</keyword>
<comment type="caution">
    <text evidence="12">The sequence shown here is derived from an EMBL/GenBank/DDBJ whole genome shotgun (WGS) entry which is preliminary data.</text>
</comment>
<evidence type="ECO:0000256" key="6">
    <source>
        <dbReference type="ARBA" id="ARBA00022989"/>
    </source>
</evidence>
<feature type="transmembrane region" description="Helical" evidence="9">
    <location>
        <begin position="22"/>
        <end position="42"/>
    </location>
</feature>
<evidence type="ECO:0000256" key="9">
    <source>
        <dbReference type="RuleBase" id="RU369079"/>
    </source>
</evidence>
<feature type="region of interest" description="Disordered" evidence="10">
    <location>
        <begin position="136"/>
        <end position="161"/>
    </location>
</feature>
<feature type="compositionally biased region" description="Low complexity" evidence="10">
    <location>
        <begin position="136"/>
        <end position="148"/>
    </location>
</feature>
<dbReference type="EMBL" id="WWNR01000001">
    <property type="protein sequence ID" value="MZQ87743.1"/>
    <property type="molecule type" value="Genomic_DNA"/>
</dbReference>
<organism evidence="12 13">
    <name type="scientific">Frigidibacter albus</name>
    <dbReference type="NCBI Taxonomy" id="1465486"/>
    <lineage>
        <taxon>Bacteria</taxon>
        <taxon>Pseudomonadati</taxon>
        <taxon>Pseudomonadota</taxon>
        <taxon>Alphaproteobacteria</taxon>
        <taxon>Rhodobacterales</taxon>
        <taxon>Paracoccaceae</taxon>
        <taxon>Frigidibacter</taxon>
    </lineage>
</organism>
<keyword evidence="4 9" id="KW-0997">Cell inner membrane</keyword>
<comment type="subunit">
    <text evidence="9">The complex comprises the extracytoplasmic solute receptor protein and the two transmembrane proteins.</text>
</comment>
<evidence type="ECO:0000313" key="12">
    <source>
        <dbReference type="EMBL" id="MZQ87743.1"/>
    </source>
</evidence>
<dbReference type="PANTHER" id="PTHR35011">
    <property type="entry name" value="2,3-DIKETO-L-GULONATE TRAP TRANSPORTER SMALL PERMEASE PROTEIN YIAM"/>
    <property type="match status" value="1"/>
</dbReference>
<comment type="subcellular location">
    <subcellularLocation>
        <location evidence="1 9">Cell inner membrane</location>
        <topology evidence="1 9">Multi-pass membrane protein</topology>
    </subcellularLocation>
</comment>
<evidence type="ECO:0000259" key="11">
    <source>
        <dbReference type="Pfam" id="PF04290"/>
    </source>
</evidence>
<evidence type="ECO:0000256" key="5">
    <source>
        <dbReference type="ARBA" id="ARBA00022692"/>
    </source>
</evidence>
<keyword evidence="7 9" id="KW-0472">Membrane</keyword>
<gene>
    <name evidence="12" type="ORF">GS660_01370</name>
</gene>
<keyword evidence="13" id="KW-1185">Reference proteome</keyword>
<dbReference type="AlphaFoldDB" id="A0A6L8VBV2"/>
<evidence type="ECO:0000256" key="10">
    <source>
        <dbReference type="SAM" id="MobiDB-lite"/>
    </source>
</evidence>
<dbReference type="GO" id="GO:0005886">
    <property type="term" value="C:plasma membrane"/>
    <property type="evidence" value="ECO:0007669"/>
    <property type="project" value="UniProtKB-SubCell"/>
</dbReference>
<dbReference type="GO" id="GO:0015740">
    <property type="term" value="P:C4-dicarboxylate transport"/>
    <property type="evidence" value="ECO:0007669"/>
    <property type="project" value="TreeGrafter"/>
</dbReference>
<dbReference type="InterPro" id="IPR055348">
    <property type="entry name" value="DctQ"/>
</dbReference>
<keyword evidence="5 9" id="KW-0812">Transmembrane</keyword>
<feature type="domain" description="Tripartite ATP-independent periplasmic transporters DctQ component" evidence="11">
    <location>
        <begin position="2"/>
        <end position="129"/>
    </location>
</feature>
<dbReference type="GO" id="GO:0022857">
    <property type="term" value="F:transmembrane transporter activity"/>
    <property type="evidence" value="ECO:0007669"/>
    <property type="project" value="UniProtKB-UniRule"/>
</dbReference>
<protein>
    <recommendedName>
        <fullName evidence="9">TRAP transporter small permease protein</fullName>
    </recommendedName>
</protein>
<keyword evidence="3" id="KW-1003">Cell membrane</keyword>
<reference evidence="12 13" key="1">
    <citation type="submission" date="2020-01" db="EMBL/GenBank/DDBJ databases">
        <title>Frigidibacter albus SP32T (=CGMCC 1.13995T).</title>
        <authorList>
            <person name="Liao X."/>
        </authorList>
    </citation>
    <scope>NUCLEOTIDE SEQUENCE [LARGE SCALE GENOMIC DNA]</scope>
    <source>
        <strain evidence="12 13">SP32</strain>
    </source>
</reference>
<feature type="transmembrane region" description="Helical" evidence="9">
    <location>
        <begin position="63"/>
        <end position="82"/>
    </location>
</feature>
<accession>A0A6L8VBV2</accession>
<evidence type="ECO:0000256" key="8">
    <source>
        <dbReference type="ARBA" id="ARBA00038436"/>
    </source>
</evidence>
<name>A0A6L8VBV2_9RHOB</name>
<evidence type="ECO:0000256" key="1">
    <source>
        <dbReference type="ARBA" id="ARBA00004429"/>
    </source>
</evidence>
<comment type="similarity">
    <text evidence="8 9">Belongs to the TRAP transporter small permease family.</text>
</comment>
<dbReference type="Pfam" id="PF04290">
    <property type="entry name" value="DctQ"/>
    <property type="match status" value="1"/>
</dbReference>
<sequence>MLFEAFNRGFMDRSFFWAEEGVRYLMIWAFFLTIGAAGRGGYHIRTEMLVDMLPAGLRRVCNLLASVAGVGFSAVLFAASLPQVYRYYTMGMMTESNLDLPMWVLFMAMPIGALLMGGYYLGCLIRAWKGAEPFGAQPGAGATPDAAPDAPPEPHASEDRT</sequence>
<evidence type="ECO:0000256" key="2">
    <source>
        <dbReference type="ARBA" id="ARBA00022448"/>
    </source>
</evidence>
<dbReference type="OrthoDB" id="4964541at2"/>
<comment type="caution">
    <text evidence="9">Lacks conserved residue(s) required for the propagation of feature annotation.</text>
</comment>
<evidence type="ECO:0000313" key="13">
    <source>
        <dbReference type="Proteomes" id="UP000477083"/>
    </source>
</evidence>
<keyword evidence="2 9" id="KW-0813">Transport</keyword>